<dbReference type="GO" id="GO:0005783">
    <property type="term" value="C:endoplasmic reticulum"/>
    <property type="evidence" value="ECO:0007669"/>
    <property type="project" value="TreeGrafter"/>
</dbReference>
<comment type="similarity">
    <text evidence="1">Belongs to the FES1 family.</text>
</comment>
<proteinExistence type="inferred from homology"/>
<feature type="domain" description="Nucleotide exchange factor Fes1" evidence="4">
    <location>
        <begin position="1"/>
        <end position="82"/>
    </location>
</feature>
<dbReference type="PANTHER" id="PTHR19316:SF18">
    <property type="entry name" value="HSP70-BINDING PROTEIN 1"/>
    <property type="match status" value="1"/>
</dbReference>
<feature type="compositionally biased region" description="Polar residues" evidence="3">
    <location>
        <begin position="254"/>
        <end position="263"/>
    </location>
</feature>
<evidence type="ECO:0000256" key="1">
    <source>
        <dbReference type="ARBA" id="ARBA00011045"/>
    </source>
</evidence>
<dbReference type="PANTHER" id="PTHR19316">
    <property type="entry name" value="PROTEIN FOLDING REGULATOR"/>
    <property type="match status" value="1"/>
</dbReference>
<evidence type="ECO:0000313" key="5">
    <source>
        <dbReference type="EMBL" id="GBE86961.1"/>
    </source>
</evidence>
<dbReference type="OrthoDB" id="10250458at2759"/>
<gene>
    <name evidence="5" type="ORF">SCP_1002060</name>
</gene>
<reference evidence="5 6" key="1">
    <citation type="journal article" date="2018" name="Sci. Rep.">
        <title>Genome sequence of the cauliflower mushroom Sparassis crispa (Hanabiratake) and its association with beneficial usage.</title>
        <authorList>
            <person name="Kiyama R."/>
            <person name="Furutani Y."/>
            <person name="Kawaguchi K."/>
            <person name="Nakanishi T."/>
        </authorList>
    </citation>
    <scope>NUCLEOTIDE SEQUENCE [LARGE SCALE GENOMIC DNA]</scope>
</reference>
<dbReference type="Gene3D" id="1.25.10.10">
    <property type="entry name" value="Leucine-rich Repeat Variant"/>
    <property type="match status" value="1"/>
</dbReference>
<dbReference type="InterPro" id="IPR050693">
    <property type="entry name" value="Hsp70_NEF-Inhibitors"/>
</dbReference>
<dbReference type="FunCoup" id="A0A401GXM8">
    <property type="interactions" value="323"/>
</dbReference>
<dbReference type="Proteomes" id="UP000287166">
    <property type="component" value="Unassembled WGS sequence"/>
</dbReference>
<sequence>MESLLRWGIEHSGSHDASQPAPQPRKDLDPGIIDAILGKSDAQLMKDALTIAVDEKRDEDERVQALDDFEMLVEQIDNANNIEKMKMWDPLHGLLIASSSPESVKMQTLWVIGTAVQNNPSAQISYLVLSPMPTLLAFLSPEVKSPQVRSKAVYALSGLLKLNAPAVRQLEEAGGWEILKAALEDSDITVRRKTAFLVNSLLVPMDPIIRPSQQPGRPSASSTAPHTPSTSVIAHPTGPPPDSAPAAAPVHPNSHATMLSDPTSFSTSPATFAAFQERGMLQALISSLTSPTPHGADGETEGDPDFEEKVVRSLHTYVTSCHGHFTDGQRSELAAYVKEQTTKTGGDSRLAQRWGFTVDEVKALRHAVE</sequence>
<protein>
    <submittedName>
        <fullName evidence="5">Hsp70 nucleotide exchange factor FES1</fullName>
    </submittedName>
</protein>
<evidence type="ECO:0000256" key="2">
    <source>
        <dbReference type="ARBA" id="ARBA00022737"/>
    </source>
</evidence>
<dbReference type="STRING" id="139825.A0A401GXM8"/>
<feature type="region of interest" description="Disordered" evidence="3">
    <location>
        <begin position="208"/>
        <end position="263"/>
    </location>
</feature>
<dbReference type="RefSeq" id="XP_027617874.1">
    <property type="nucleotide sequence ID" value="XM_027762073.1"/>
</dbReference>
<evidence type="ECO:0000259" key="4">
    <source>
        <dbReference type="Pfam" id="PF08609"/>
    </source>
</evidence>
<dbReference type="GO" id="GO:0000774">
    <property type="term" value="F:adenyl-nucleotide exchange factor activity"/>
    <property type="evidence" value="ECO:0007669"/>
    <property type="project" value="TreeGrafter"/>
</dbReference>
<feature type="compositionally biased region" description="Low complexity" evidence="3">
    <location>
        <begin position="218"/>
        <end position="236"/>
    </location>
</feature>
<dbReference type="GeneID" id="38783878"/>
<dbReference type="Pfam" id="PF08609">
    <property type="entry name" value="Fes1"/>
    <property type="match status" value="1"/>
</dbReference>
<dbReference type="InterPro" id="IPR016024">
    <property type="entry name" value="ARM-type_fold"/>
</dbReference>
<comment type="caution">
    <text evidence="5">The sequence shown here is derived from an EMBL/GenBank/DDBJ whole genome shotgun (WGS) entry which is preliminary data.</text>
</comment>
<organism evidence="5 6">
    <name type="scientific">Sparassis crispa</name>
    <dbReference type="NCBI Taxonomy" id="139825"/>
    <lineage>
        <taxon>Eukaryota</taxon>
        <taxon>Fungi</taxon>
        <taxon>Dikarya</taxon>
        <taxon>Basidiomycota</taxon>
        <taxon>Agaricomycotina</taxon>
        <taxon>Agaricomycetes</taxon>
        <taxon>Polyporales</taxon>
        <taxon>Sparassidaceae</taxon>
        <taxon>Sparassis</taxon>
    </lineage>
</organism>
<dbReference type="InterPro" id="IPR013918">
    <property type="entry name" value="Nucleotide_exch_fac_Fes1"/>
</dbReference>
<dbReference type="SUPFAM" id="SSF48371">
    <property type="entry name" value="ARM repeat"/>
    <property type="match status" value="1"/>
</dbReference>
<keyword evidence="2" id="KW-0677">Repeat</keyword>
<dbReference type="AlphaFoldDB" id="A0A401GXM8"/>
<dbReference type="EMBL" id="BFAD01000010">
    <property type="protein sequence ID" value="GBE86961.1"/>
    <property type="molecule type" value="Genomic_DNA"/>
</dbReference>
<evidence type="ECO:0000313" key="6">
    <source>
        <dbReference type="Proteomes" id="UP000287166"/>
    </source>
</evidence>
<evidence type="ECO:0000256" key="3">
    <source>
        <dbReference type="SAM" id="MobiDB-lite"/>
    </source>
</evidence>
<keyword evidence="6" id="KW-1185">Reference proteome</keyword>
<dbReference type="InParanoid" id="A0A401GXM8"/>
<name>A0A401GXM8_9APHY</name>
<accession>A0A401GXM8</accession>
<dbReference type="InterPro" id="IPR011989">
    <property type="entry name" value="ARM-like"/>
</dbReference>